<name>A0A1E5XHX9_9HYPH</name>
<dbReference type="AlphaFoldDB" id="A0A1E5XHX9"/>
<gene>
    <name evidence="3" type="ORF">VW23_005740</name>
</gene>
<keyword evidence="4" id="KW-1185">Reference proteome</keyword>
<organism evidence="3 4">
    <name type="scientific">Devosia insulae DS-56</name>
    <dbReference type="NCBI Taxonomy" id="1116389"/>
    <lineage>
        <taxon>Bacteria</taxon>
        <taxon>Pseudomonadati</taxon>
        <taxon>Pseudomonadota</taxon>
        <taxon>Alphaproteobacteria</taxon>
        <taxon>Hyphomicrobiales</taxon>
        <taxon>Devosiaceae</taxon>
        <taxon>Devosia</taxon>
    </lineage>
</organism>
<dbReference type="InterPro" id="IPR013538">
    <property type="entry name" value="ASHA1/2-like_C"/>
</dbReference>
<comment type="similarity">
    <text evidence="1">Belongs to the AHA1 family.</text>
</comment>
<dbReference type="Gene3D" id="3.30.530.20">
    <property type="match status" value="1"/>
</dbReference>
<dbReference type="EMBL" id="LAJE02000387">
    <property type="protein sequence ID" value="OEO28209.1"/>
    <property type="molecule type" value="Genomic_DNA"/>
</dbReference>
<dbReference type="RefSeq" id="WP_069912448.1">
    <property type="nucleotide sequence ID" value="NZ_LAJE02000387.1"/>
</dbReference>
<proteinExistence type="inferred from homology"/>
<evidence type="ECO:0000313" key="3">
    <source>
        <dbReference type="EMBL" id="OEO28209.1"/>
    </source>
</evidence>
<feature type="domain" description="Activator of Hsp90 ATPase homologue 1/2-like C-terminal" evidence="2">
    <location>
        <begin position="21"/>
        <end position="159"/>
    </location>
</feature>
<protein>
    <recommendedName>
        <fullName evidence="2">Activator of Hsp90 ATPase homologue 1/2-like C-terminal domain-containing protein</fullName>
    </recommendedName>
</protein>
<comment type="caution">
    <text evidence="3">The sequence shown here is derived from an EMBL/GenBank/DDBJ whole genome shotgun (WGS) entry which is preliminary data.</text>
</comment>
<reference evidence="3 4" key="1">
    <citation type="journal article" date="2015" name="Genome Announc.">
        <title>Genome Assemblies of Three Soil-Associated Devosia species: D. insulae, D. limi, and D. soli.</title>
        <authorList>
            <person name="Hassan Y.I."/>
            <person name="Lepp D."/>
            <person name="Zhou T."/>
        </authorList>
    </citation>
    <scope>NUCLEOTIDE SEQUENCE [LARGE SCALE GENOMIC DNA]</scope>
    <source>
        <strain evidence="3 4">DS-56</strain>
    </source>
</reference>
<sequence length="165" mass="18879">MLSDLTTIPSDRRLEIEREFDAPRDLVWMMFADPYHLSQWWGPKGFTNPVVELDLRPGGRWYHVMRGPDGKDYPADSEFIEVTPPERIVYRNRQLEAEAFGNNPPPSFLRVITLIDLGNGRTRLTLDAYFDTAANKDAIVRRGFREGVLESFDKLAAHLATGATR</sequence>
<dbReference type="OrthoDB" id="9805228at2"/>
<evidence type="ECO:0000256" key="1">
    <source>
        <dbReference type="ARBA" id="ARBA00006817"/>
    </source>
</evidence>
<dbReference type="InterPro" id="IPR023393">
    <property type="entry name" value="START-like_dom_sf"/>
</dbReference>
<accession>A0A1E5XHX9</accession>
<dbReference type="Proteomes" id="UP000095463">
    <property type="component" value="Unassembled WGS sequence"/>
</dbReference>
<dbReference type="SUPFAM" id="SSF55961">
    <property type="entry name" value="Bet v1-like"/>
    <property type="match status" value="1"/>
</dbReference>
<evidence type="ECO:0000313" key="4">
    <source>
        <dbReference type="Proteomes" id="UP000095463"/>
    </source>
</evidence>
<evidence type="ECO:0000259" key="2">
    <source>
        <dbReference type="Pfam" id="PF08327"/>
    </source>
</evidence>
<dbReference type="Pfam" id="PF08327">
    <property type="entry name" value="AHSA1"/>
    <property type="match status" value="1"/>
</dbReference>